<feature type="domain" description="Nitroreductase" evidence="2">
    <location>
        <begin position="365"/>
        <end position="546"/>
    </location>
</feature>
<dbReference type="EMBL" id="JBHEZX010000001">
    <property type="protein sequence ID" value="MFC1408221.1"/>
    <property type="molecule type" value="Genomic_DNA"/>
</dbReference>
<evidence type="ECO:0000259" key="2">
    <source>
        <dbReference type="Pfam" id="PF00881"/>
    </source>
</evidence>
<organism evidence="4 5">
    <name type="scientific">Streptacidiphilus alkalitolerans</name>
    <dbReference type="NCBI Taxonomy" id="3342712"/>
    <lineage>
        <taxon>Bacteria</taxon>
        <taxon>Bacillati</taxon>
        <taxon>Actinomycetota</taxon>
        <taxon>Actinomycetes</taxon>
        <taxon>Kitasatosporales</taxon>
        <taxon>Streptomycetaceae</taxon>
        <taxon>Streptacidiphilus</taxon>
    </lineage>
</organism>
<evidence type="ECO:0000313" key="5">
    <source>
        <dbReference type="Proteomes" id="UP001592582"/>
    </source>
</evidence>
<gene>
    <name evidence="4" type="ORF">ACEZDG_02885</name>
</gene>
<protein>
    <submittedName>
        <fullName evidence="4">Thiopeptide-type bacteriocin biosynthesis protein</fullName>
    </submittedName>
</protein>
<dbReference type="InterPro" id="IPR029479">
    <property type="entry name" value="Nitroreductase"/>
</dbReference>
<dbReference type="PANTHER" id="PTHR43745">
    <property type="entry name" value="NITROREDUCTASE MJ1384-RELATED"/>
    <property type="match status" value="1"/>
</dbReference>
<sequence length="550" mass="59738">MTDDALGFHSLHLFLHCDTEQTDAFLTEDLAPLLEDAEWFFIRYGEDGPQLRVRVRGLSPGAAAELPVALARLAKERPAGNGPWPSEHAEVRAVPYVPETERYGGPRALPVAEEVFVVSSRVAVQALRQIGERTSRLTIAADACHATAFALGLEPLAAAQWLRRHASGWRWITDVSLLPGELVHAKVNSVYAAQHRALVDRARALWAGLEQRTAAPWLNDWAEQVRAADQKLRGTVSEAGLLWVWGSQLHMLLNRLGVTPDEERAVCRLVARTLLDAGEPPSFFPTGHRAPDRQYLERSKFQIGRPEDSALRPLPPSPDSGSGDSSQAPAEIDLPAEPLPEVSLRAALTARTSARGPLGGPLTAGQLGTLLWGSHAESHRTERQTADGGRHLLSHRPYPSAGALYTVRLRLIALDVAGLPAGTYQCVPLRRTLSPVGPAPSVEEIKPLSSYFTRASDDPDGIGVDRVPALLGLYLDLGLLRRRYGLRALRLGLLEAGHLAQTLLLTAAALGLATTPLGGFHDDLAHELFGLDDLDQPLQYLLPLGRLVQL</sequence>
<dbReference type="NCBIfam" id="TIGR03891">
    <property type="entry name" value="thiopep_ocin"/>
    <property type="match status" value="1"/>
</dbReference>
<evidence type="ECO:0000313" key="4">
    <source>
        <dbReference type="EMBL" id="MFC1408221.1"/>
    </source>
</evidence>
<proteinExistence type="predicted"/>
<feature type="domain" description="Thiopeptide-type bacteriocin biosynthesis" evidence="3">
    <location>
        <begin position="14"/>
        <end position="274"/>
    </location>
</feature>
<keyword evidence="5" id="KW-1185">Reference proteome</keyword>
<evidence type="ECO:0000256" key="1">
    <source>
        <dbReference type="SAM" id="MobiDB-lite"/>
    </source>
</evidence>
<dbReference type="Pfam" id="PF00881">
    <property type="entry name" value="Nitroreductase"/>
    <property type="match status" value="1"/>
</dbReference>
<dbReference type="PANTHER" id="PTHR43745:SF2">
    <property type="entry name" value="NITROREDUCTASE MJ1384-RELATED"/>
    <property type="match status" value="1"/>
</dbReference>
<feature type="region of interest" description="Disordered" evidence="1">
    <location>
        <begin position="305"/>
        <end position="336"/>
    </location>
</feature>
<dbReference type="InterPro" id="IPR052544">
    <property type="entry name" value="Bacteriocin_Proc_Enz"/>
</dbReference>
<dbReference type="SUPFAM" id="SSF55469">
    <property type="entry name" value="FMN-dependent nitroreductase-like"/>
    <property type="match status" value="1"/>
</dbReference>
<reference evidence="4 5" key="1">
    <citation type="submission" date="2024-09" db="EMBL/GenBank/DDBJ databases">
        <authorList>
            <person name="Lee S.D."/>
        </authorList>
    </citation>
    <scope>NUCLEOTIDE SEQUENCE [LARGE SCALE GENOMIC DNA]</scope>
    <source>
        <strain evidence="4 5">N1-1</strain>
    </source>
</reference>
<dbReference type="Pfam" id="PF14028">
    <property type="entry name" value="Lant_dehydr_C"/>
    <property type="match status" value="1"/>
</dbReference>
<accession>A0ABV6V3D1</accession>
<dbReference type="Gene3D" id="3.40.109.10">
    <property type="entry name" value="NADH Oxidase"/>
    <property type="match status" value="1"/>
</dbReference>
<dbReference type="InterPro" id="IPR023809">
    <property type="entry name" value="Thiopep_bacteriocin_synth_dom"/>
</dbReference>
<evidence type="ECO:0000259" key="3">
    <source>
        <dbReference type="Pfam" id="PF14028"/>
    </source>
</evidence>
<dbReference type="RefSeq" id="WP_380501845.1">
    <property type="nucleotide sequence ID" value="NZ_JBHEZX010000001.1"/>
</dbReference>
<dbReference type="InterPro" id="IPR000415">
    <property type="entry name" value="Nitroreductase-like"/>
</dbReference>
<name>A0ABV6V3D1_9ACTN</name>
<comment type="caution">
    <text evidence="4">The sequence shown here is derived from an EMBL/GenBank/DDBJ whole genome shotgun (WGS) entry which is preliminary data.</text>
</comment>
<dbReference type="Proteomes" id="UP001592582">
    <property type="component" value="Unassembled WGS sequence"/>
</dbReference>